<evidence type="ECO:0000256" key="3">
    <source>
        <dbReference type="ARBA" id="ARBA00022989"/>
    </source>
</evidence>
<gene>
    <name evidence="9" type="ORF">BU26DRAFT_516056</name>
</gene>
<sequence>MVDSYQDQLNQVGWSLCAISLIVTLGRFYCRIWVIQRFGWDDGFMLFAMAAGLTMTILVSIGVHYGYGLHLASITDPYSQEQALKYTYIAPSVSVVASTAGKLSMVFFLIRLLGHSANNSHRWFLFSVTAVMVGLNIFVIGVLLGQCSPMEKSWKPTMPGTCLHPNFLDYGGRIQATWNAIMDLVTAGFPAYMVWRLQMKRSTKWGLTFLMGGGIFAAAATLVKVYYMRDLTKLTDVTYAWGPISIWYMAEVFVLIITGTIPTLKPLWSRLRGKIPSLGSYVGSKPSGGRSSNHPYGNSSSGEAIRTNTSKGLKGFGSRNRPGSVTIALNEIDDLTRREAGSSSESILPKDQQARHTEGELQAQHSSASGISKDSSKGSTRDSPTLGPRPDPKVIAPSGHRIPEIRVERNFSVSYDENKGLEPVVETHYKFP</sequence>
<dbReference type="GO" id="GO:0016020">
    <property type="term" value="C:membrane"/>
    <property type="evidence" value="ECO:0007669"/>
    <property type="project" value="UniProtKB-SubCell"/>
</dbReference>
<keyword evidence="10" id="KW-1185">Reference proteome</keyword>
<feature type="transmembrane region" description="Helical" evidence="7">
    <location>
        <begin position="122"/>
        <end position="144"/>
    </location>
</feature>
<dbReference type="InterPro" id="IPR049326">
    <property type="entry name" value="Rhodopsin_dom_fungi"/>
</dbReference>
<feature type="region of interest" description="Disordered" evidence="6">
    <location>
        <begin position="282"/>
        <end position="320"/>
    </location>
</feature>
<protein>
    <recommendedName>
        <fullName evidence="8">Rhodopsin domain-containing protein</fullName>
    </recommendedName>
</protein>
<evidence type="ECO:0000256" key="7">
    <source>
        <dbReference type="SAM" id="Phobius"/>
    </source>
</evidence>
<feature type="domain" description="Rhodopsin" evidence="8">
    <location>
        <begin position="27"/>
        <end position="270"/>
    </location>
</feature>
<dbReference type="Pfam" id="PF20684">
    <property type="entry name" value="Fung_rhodopsin"/>
    <property type="match status" value="1"/>
</dbReference>
<proteinExistence type="inferred from homology"/>
<accession>A0A6A6ITD0</accession>
<feature type="region of interest" description="Disordered" evidence="6">
    <location>
        <begin position="337"/>
        <end position="401"/>
    </location>
</feature>
<evidence type="ECO:0000259" key="8">
    <source>
        <dbReference type="Pfam" id="PF20684"/>
    </source>
</evidence>
<dbReference type="PANTHER" id="PTHR33048">
    <property type="entry name" value="PTH11-LIKE INTEGRAL MEMBRANE PROTEIN (AFU_ORTHOLOGUE AFUA_5G11245)"/>
    <property type="match status" value="1"/>
</dbReference>
<evidence type="ECO:0000256" key="2">
    <source>
        <dbReference type="ARBA" id="ARBA00022692"/>
    </source>
</evidence>
<feature type="transmembrane region" description="Helical" evidence="7">
    <location>
        <begin position="12"/>
        <end position="34"/>
    </location>
</feature>
<dbReference type="OrthoDB" id="3934549at2759"/>
<feature type="compositionally biased region" description="Polar residues" evidence="6">
    <location>
        <begin position="289"/>
        <end position="311"/>
    </location>
</feature>
<feature type="transmembrane region" description="Helical" evidence="7">
    <location>
        <begin position="46"/>
        <end position="68"/>
    </location>
</feature>
<evidence type="ECO:0000313" key="9">
    <source>
        <dbReference type="EMBL" id="KAF2253761.1"/>
    </source>
</evidence>
<feature type="transmembrane region" description="Helical" evidence="7">
    <location>
        <begin position="246"/>
        <end position="264"/>
    </location>
</feature>
<feature type="transmembrane region" description="Helical" evidence="7">
    <location>
        <begin position="207"/>
        <end position="226"/>
    </location>
</feature>
<reference evidence="9" key="1">
    <citation type="journal article" date="2020" name="Stud. Mycol.">
        <title>101 Dothideomycetes genomes: a test case for predicting lifestyles and emergence of pathogens.</title>
        <authorList>
            <person name="Haridas S."/>
            <person name="Albert R."/>
            <person name="Binder M."/>
            <person name="Bloem J."/>
            <person name="Labutti K."/>
            <person name="Salamov A."/>
            <person name="Andreopoulos B."/>
            <person name="Baker S."/>
            <person name="Barry K."/>
            <person name="Bills G."/>
            <person name="Bluhm B."/>
            <person name="Cannon C."/>
            <person name="Castanera R."/>
            <person name="Culley D."/>
            <person name="Daum C."/>
            <person name="Ezra D."/>
            <person name="Gonzalez J."/>
            <person name="Henrissat B."/>
            <person name="Kuo A."/>
            <person name="Liang C."/>
            <person name="Lipzen A."/>
            <person name="Lutzoni F."/>
            <person name="Magnuson J."/>
            <person name="Mondo S."/>
            <person name="Nolan M."/>
            <person name="Ohm R."/>
            <person name="Pangilinan J."/>
            <person name="Park H.-J."/>
            <person name="Ramirez L."/>
            <person name="Alfaro M."/>
            <person name="Sun H."/>
            <person name="Tritt A."/>
            <person name="Yoshinaga Y."/>
            <person name="Zwiers L.-H."/>
            <person name="Turgeon B."/>
            <person name="Goodwin S."/>
            <person name="Spatafora J."/>
            <person name="Crous P."/>
            <person name="Grigoriev I."/>
        </authorList>
    </citation>
    <scope>NUCLEOTIDE SEQUENCE</scope>
    <source>
        <strain evidence="9">CBS 122368</strain>
    </source>
</reference>
<evidence type="ECO:0000256" key="6">
    <source>
        <dbReference type="SAM" id="MobiDB-lite"/>
    </source>
</evidence>
<comment type="subcellular location">
    <subcellularLocation>
        <location evidence="1">Membrane</location>
        <topology evidence="1">Multi-pass membrane protein</topology>
    </subcellularLocation>
</comment>
<feature type="transmembrane region" description="Helical" evidence="7">
    <location>
        <begin position="88"/>
        <end position="110"/>
    </location>
</feature>
<dbReference type="Proteomes" id="UP000800094">
    <property type="component" value="Unassembled WGS sequence"/>
</dbReference>
<dbReference type="RefSeq" id="XP_033688765.1">
    <property type="nucleotide sequence ID" value="XM_033828235.1"/>
</dbReference>
<name>A0A6A6ITD0_9PLEO</name>
<evidence type="ECO:0000256" key="5">
    <source>
        <dbReference type="ARBA" id="ARBA00038359"/>
    </source>
</evidence>
<keyword evidence="3 7" id="KW-1133">Transmembrane helix</keyword>
<organism evidence="9 10">
    <name type="scientific">Trematosphaeria pertusa</name>
    <dbReference type="NCBI Taxonomy" id="390896"/>
    <lineage>
        <taxon>Eukaryota</taxon>
        <taxon>Fungi</taxon>
        <taxon>Dikarya</taxon>
        <taxon>Ascomycota</taxon>
        <taxon>Pezizomycotina</taxon>
        <taxon>Dothideomycetes</taxon>
        <taxon>Pleosporomycetidae</taxon>
        <taxon>Pleosporales</taxon>
        <taxon>Massarineae</taxon>
        <taxon>Trematosphaeriaceae</taxon>
        <taxon>Trematosphaeria</taxon>
    </lineage>
</organism>
<evidence type="ECO:0000256" key="4">
    <source>
        <dbReference type="ARBA" id="ARBA00023136"/>
    </source>
</evidence>
<keyword evidence="2 7" id="KW-0812">Transmembrane</keyword>
<comment type="similarity">
    <text evidence="5">Belongs to the SAT4 family.</text>
</comment>
<dbReference type="InterPro" id="IPR052337">
    <property type="entry name" value="SAT4-like"/>
</dbReference>
<evidence type="ECO:0000313" key="10">
    <source>
        <dbReference type="Proteomes" id="UP000800094"/>
    </source>
</evidence>
<evidence type="ECO:0000256" key="1">
    <source>
        <dbReference type="ARBA" id="ARBA00004141"/>
    </source>
</evidence>
<dbReference type="EMBL" id="ML987191">
    <property type="protein sequence ID" value="KAF2253761.1"/>
    <property type="molecule type" value="Genomic_DNA"/>
</dbReference>
<keyword evidence="4 7" id="KW-0472">Membrane</keyword>
<dbReference type="GeneID" id="54581565"/>
<feature type="transmembrane region" description="Helical" evidence="7">
    <location>
        <begin position="176"/>
        <end position="195"/>
    </location>
</feature>
<dbReference type="PANTHER" id="PTHR33048:SF146">
    <property type="entry name" value="INTEGRAL MEMBRANE PROTEIN"/>
    <property type="match status" value="1"/>
</dbReference>
<dbReference type="AlphaFoldDB" id="A0A6A6ITD0"/>